<gene>
    <name evidence="2" type="ORF">GRQ65_10710</name>
</gene>
<evidence type="ECO:0000313" key="3">
    <source>
        <dbReference type="Proteomes" id="UP000473325"/>
    </source>
</evidence>
<feature type="region of interest" description="Disordered" evidence="1">
    <location>
        <begin position="1"/>
        <end position="78"/>
    </location>
</feature>
<sequence>MTSSDAPQPPGTPLREDAPEGGFSPDAEREELPDLDPQHGSAPDDTDVPPVSHESEQSDAAADLQEENAETTLDQPSQ</sequence>
<proteinExistence type="predicted"/>
<accession>A0A6L7ERU5</accession>
<keyword evidence="3" id="KW-1185">Reference proteome</keyword>
<dbReference type="AlphaFoldDB" id="A0A6L7ERU5"/>
<comment type="caution">
    <text evidence="2">The sequence shown here is derived from an EMBL/GenBank/DDBJ whole genome shotgun (WGS) entry which is preliminary data.</text>
</comment>
<name>A0A6L7ERU5_9ACTN</name>
<organism evidence="2 3">
    <name type="scientific">Nocardioides flavescens</name>
    <dbReference type="NCBI Taxonomy" id="2691959"/>
    <lineage>
        <taxon>Bacteria</taxon>
        <taxon>Bacillati</taxon>
        <taxon>Actinomycetota</taxon>
        <taxon>Actinomycetes</taxon>
        <taxon>Propionibacteriales</taxon>
        <taxon>Nocardioidaceae</taxon>
        <taxon>Nocardioides</taxon>
    </lineage>
</organism>
<protein>
    <submittedName>
        <fullName evidence="2">Uncharacterized protein</fullName>
    </submittedName>
</protein>
<dbReference type="RefSeq" id="WP_160877925.1">
    <property type="nucleotide sequence ID" value="NZ_WUEK01000005.1"/>
</dbReference>
<evidence type="ECO:0000256" key="1">
    <source>
        <dbReference type="SAM" id="MobiDB-lite"/>
    </source>
</evidence>
<evidence type="ECO:0000313" key="2">
    <source>
        <dbReference type="EMBL" id="MXG90023.1"/>
    </source>
</evidence>
<reference evidence="2 3" key="1">
    <citation type="submission" date="2019-12" db="EMBL/GenBank/DDBJ databases">
        <authorList>
            <person name="Kun Z."/>
        </authorList>
    </citation>
    <scope>NUCLEOTIDE SEQUENCE [LARGE SCALE GENOMIC DNA]</scope>
    <source>
        <strain evidence="2 3">YIM 123512</strain>
    </source>
</reference>
<dbReference type="EMBL" id="WUEK01000005">
    <property type="protein sequence ID" value="MXG90023.1"/>
    <property type="molecule type" value="Genomic_DNA"/>
</dbReference>
<dbReference type="Proteomes" id="UP000473325">
    <property type="component" value="Unassembled WGS sequence"/>
</dbReference>